<dbReference type="EMBL" id="AP023086">
    <property type="protein sequence ID" value="BCD99844.1"/>
    <property type="molecule type" value="Genomic_DNA"/>
</dbReference>
<reference evidence="3 4" key="1">
    <citation type="journal article" date="2022" name="IScience">
        <title>An ultrasensitive nanofiber-based assay for enzymatic hydrolysis and deep-sea microbial degradation of cellulose.</title>
        <authorList>
            <person name="Tsudome M."/>
            <person name="Tachioka M."/>
            <person name="Miyazaki M."/>
            <person name="Uchimura K."/>
            <person name="Tsuda M."/>
            <person name="Takaki Y."/>
            <person name="Deguchi S."/>
        </authorList>
    </citation>
    <scope>NUCLEOTIDE SEQUENCE [LARGE SCALE GENOMIC DNA]</scope>
    <source>
        <strain evidence="3 4">GE09</strain>
    </source>
</reference>
<protein>
    <recommendedName>
        <fullName evidence="5">Alginate export domain-containing protein</fullName>
    </recommendedName>
</protein>
<feature type="region of interest" description="Disordered" evidence="1">
    <location>
        <begin position="28"/>
        <end position="55"/>
    </location>
</feature>
<accession>A0AAN2BM70</accession>
<evidence type="ECO:0000256" key="1">
    <source>
        <dbReference type="SAM" id="MobiDB-lite"/>
    </source>
</evidence>
<keyword evidence="2" id="KW-0732">Signal</keyword>
<dbReference type="Proteomes" id="UP001320119">
    <property type="component" value="Chromosome"/>
</dbReference>
<name>A0AAN2BM70_9GAMM</name>
<gene>
    <name evidence="3" type="ORF">MARGE09_P4046</name>
</gene>
<dbReference type="AlphaFoldDB" id="A0AAN2BM70"/>
<keyword evidence="4" id="KW-1185">Reference proteome</keyword>
<sequence length="312" mass="34629">MIVKSLIGLSLTSGLFCLPAVADDVPSNADSDALTTDEAAPDNPNGVDSRTHSEKWKEGYTISPVMLDSENSSGSSLGLKYDFSRTYKFDGSDATVGDDQITPRQIDEAIYGPYWFTKYRVNGVWTPDEIENPLATSNAKLKVGWGRFQKGYEFGASGIGGFEGDQDFSNRQNLYGLELYLFSSFSENDNGTFADISVNFEQIDASDDKNRAVLTDVSEFDRLSGEFTFSYKLEGNFASKTSITSMQFNYRYFAEQDAPDAIEATGLDTYKLATYLIKFEKGLYVAYSTGALPFDKIDDRVFEVGFSQTLFK</sequence>
<feature type="chain" id="PRO_5042933422" description="Alginate export domain-containing protein" evidence="2">
    <location>
        <begin position="23"/>
        <end position="312"/>
    </location>
</feature>
<proteinExistence type="predicted"/>
<evidence type="ECO:0008006" key="5">
    <source>
        <dbReference type="Google" id="ProtNLM"/>
    </source>
</evidence>
<evidence type="ECO:0000313" key="3">
    <source>
        <dbReference type="EMBL" id="BCD99844.1"/>
    </source>
</evidence>
<feature type="signal peptide" evidence="2">
    <location>
        <begin position="1"/>
        <end position="22"/>
    </location>
</feature>
<organism evidence="3 4">
    <name type="scientific">Marinagarivorans cellulosilyticus</name>
    <dbReference type="NCBI Taxonomy" id="2721545"/>
    <lineage>
        <taxon>Bacteria</taxon>
        <taxon>Pseudomonadati</taxon>
        <taxon>Pseudomonadota</taxon>
        <taxon>Gammaproteobacteria</taxon>
        <taxon>Cellvibrionales</taxon>
        <taxon>Cellvibrionaceae</taxon>
        <taxon>Marinagarivorans</taxon>
    </lineage>
</organism>
<dbReference type="KEGG" id="marq:MARGE09_P4046"/>
<dbReference type="RefSeq" id="WP_236985142.1">
    <property type="nucleotide sequence ID" value="NZ_AP023086.1"/>
</dbReference>
<evidence type="ECO:0000313" key="4">
    <source>
        <dbReference type="Proteomes" id="UP001320119"/>
    </source>
</evidence>
<evidence type="ECO:0000256" key="2">
    <source>
        <dbReference type="SAM" id="SignalP"/>
    </source>
</evidence>